<keyword evidence="2" id="KW-1185">Reference proteome</keyword>
<evidence type="ECO:0008006" key="3">
    <source>
        <dbReference type="Google" id="ProtNLM"/>
    </source>
</evidence>
<sequence>MTHPFAHVLTMLSPRQPPRGPGTSDLVSLWSRTRRWTAALAVAVATISTTTEAAPAAAPTAKDAQTSTAPAKCEPLPLFSGDKAALTAAGEALVARGKQLAHGSAEHTDVKIEVMTLFARAGDLEMCKLLRQTRETSSLSAKQTHAIACVQQQFCRPMPLAAGCPAGMANEGPEGCAPIRSCAATSPEAQAAACKTGDTSCCAPALLVLEIADAEAGMPTPQSLATRRTLAKTACDAGHAEICLEAAALGVGTLESQRKRACSLGHVESCRPAKPAP</sequence>
<organism evidence="1 2">
    <name type="scientific">Nannocystis radixulma</name>
    <dbReference type="NCBI Taxonomy" id="2995305"/>
    <lineage>
        <taxon>Bacteria</taxon>
        <taxon>Pseudomonadati</taxon>
        <taxon>Myxococcota</taxon>
        <taxon>Polyangia</taxon>
        <taxon>Nannocystales</taxon>
        <taxon>Nannocystaceae</taxon>
        <taxon>Nannocystis</taxon>
    </lineage>
</organism>
<dbReference type="Proteomes" id="UP001217838">
    <property type="component" value="Unassembled WGS sequence"/>
</dbReference>
<proteinExistence type="predicted"/>
<evidence type="ECO:0000313" key="1">
    <source>
        <dbReference type="EMBL" id="MDC0670026.1"/>
    </source>
</evidence>
<dbReference type="RefSeq" id="WP_271999836.1">
    <property type="nucleotide sequence ID" value="NZ_JAQNDN010000010.1"/>
</dbReference>
<comment type="caution">
    <text evidence="1">The sequence shown here is derived from an EMBL/GenBank/DDBJ whole genome shotgun (WGS) entry which is preliminary data.</text>
</comment>
<accession>A0ABT5BAK1</accession>
<name>A0ABT5BAK1_9BACT</name>
<gene>
    <name evidence="1" type="ORF">POL58_19900</name>
</gene>
<reference evidence="1 2" key="1">
    <citation type="submission" date="2022-11" db="EMBL/GenBank/DDBJ databases">
        <title>Minimal conservation of predation-associated metabolite biosynthetic gene clusters underscores biosynthetic potential of Myxococcota including descriptions for ten novel species: Archangium lansinium sp. nov., Myxococcus landrumus sp. nov., Nannocystis bai.</title>
        <authorList>
            <person name="Ahearne A."/>
            <person name="Stevens C."/>
            <person name="Dowd S."/>
        </authorList>
    </citation>
    <scope>NUCLEOTIDE SEQUENCE [LARGE SCALE GENOMIC DNA]</scope>
    <source>
        <strain evidence="1 2">NCELM</strain>
    </source>
</reference>
<dbReference type="EMBL" id="JAQNDN010000010">
    <property type="protein sequence ID" value="MDC0670026.1"/>
    <property type="molecule type" value="Genomic_DNA"/>
</dbReference>
<evidence type="ECO:0000313" key="2">
    <source>
        <dbReference type="Proteomes" id="UP001217838"/>
    </source>
</evidence>
<protein>
    <recommendedName>
        <fullName evidence="3">Cysteine rich repeat-containing protein</fullName>
    </recommendedName>
</protein>